<dbReference type="AlphaFoldDB" id="T2KGM5"/>
<evidence type="ECO:0000259" key="8">
    <source>
        <dbReference type="Pfam" id="PF00171"/>
    </source>
</evidence>
<dbReference type="OrthoDB" id="9762913at2"/>
<dbReference type="Gene3D" id="3.40.605.10">
    <property type="entry name" value="Aldehyde Dehydrogenase, Chain A, domain 1"/>
    <property type="match status" value="1"/>
</dbReference>
<comment type="similarity">
    <text evidence="1 4 7">Belongs to the aldehyde dehydrogenase family.</text>
</comment>
<proteinExistence type="inferred from homology"/>
<dbReference type="PROSITE" id="PS00070">
    <property type="entry name" value="ALDEHYDE_DEHYDR_CYS"/>
    <property type="match status" value="1"/>
</dbReference>
<evidence type="ECO:0000256" key="4">
    <source>
        <dbReference type="PIRNR" id="PIRNR036492"/>
    </source>
</evidence>
<feature type="active site" evidence="5 6">
    <location>
        <position position="213"/>
    </location>
</feature>
<dbReference type="InterPro" id="IPR015590">
    <property type="entry name" value="Aldehyde_DH_dom"/>
</dbReference>
<dbReference type="RefSeq" id="WP_038526396.1">
    <property type="nucleotide sequence ID" value="NZ_HG315671.1"/>
</dbReference>
<accession>T2KGM5</accession>
<evidence type="ECO:0000256" key="5">
    <source>
        <dbReference type="PIRSR" id="PIRSR036492-1"/>
    </source>
</evidence>
<dbReference type="CDD" id="cd07134">
    <property type="entry name" value="ALDH_AlkH-like"/>
    <property type="match status" value="1"/>
</dbReference>
<dbReference type="FunFam" id="3.40.605.10:FF:000004">
    <property type="entry name" value="Aldehyde dehydrogenase"/>
    <property type="match status" value="1"/>
</dbReference>
<dbReference type="SUPFAM" id="SSF53720">
    <property type="entry name" value="ALDH-like"/>
    <property type="match status" value="1"/>
</dbReference>
<evidence type="ECO:0000256" key="6">
    <source>
        <dbReference type="PROSITE-ProRule" id="PRU10007"/>
    </source>
</evidence>
<keyword evidence="10" id="KW-1185">Reference proteome</keyword>
<dbReference type="InterPro" id="IPR016161">
    <property type="entry name" value="Ald_DH/histidinol_DH"/>
</dbReference>
<dbReference type="InterPro" id="IPR016162">
    <property type="entry name" value="Ald_DH_N"/>
</dbReference>
<dbReference type="PATRIC" id="fig|1347342.6.peg.211"/>
<feature type="active site" evidence="5">
    <location>
        <position position="247"/>
    </location>
</feature>
<sequence>MMTNRFQHIFDAQKANQFTVGNTTYKTRIAKLNALKHAIEVDFKQDIRDAIYADFKKPFLETDLTEIYPILGEIKHVKSELKSWMGRQKVSTPMSLIGASSWFTYEPKGVCLIIAPWNFPLNLTFGPLVSAIAAGNTAILKPSELTPHTSKVMGDIIAKLFPENEIALVQGEVEVSTALLELPFNHIFFTGSPQVGKVVMKAASKHLTSVTLELGGKSPTIIDETANLKDAATRIAWGKFVNNGQTCIAPDYVLIHERVKDEFLKAFKTVVNSYYGTDASQSKSYSRIVNDRHFKRLQDHIENAKEHHATIELGGQVQVSENFIEPTVISNLPEDTSLLEDEIFGPILPIKTYTHIQEAIDYINAKEKPLALYMYSKNKKQTQFVLNNTRAGSTCINTNVLQYSNHNLPFGGSNNSGIGKAHGIFGFQEFSNMRSVLKQHTRGAIELLFPPYTDFKQKLVDLTLKWF</sequence>
<protein>
    <recommendedName>
        <fullName evidence="4">Aldehyde dehydrogenase</fullName>
    </recommendedName>
</protein>
<dbReference type="PROSITE" id="PS00687">
    <property type="entry name" value="ALDEHYDE_DEHYDR_GLU"/>
    <property type="match status" value="1"/>
</dbReference>
<dbReference type="FunFam" id="3.40.309.10:FF:000003">
    <property type="entry name" value="Aldehyde dehydrogenase"/>
    <property type="match status" value="1"/>
</dbReference>
<keyword evidence="2 4" id="KW-0560">Oxidoreductase</keyword>
<dbReference type="GO" id="GO:0005737">
    <property type="term" value="C:cytoplasm"/>
    <property type="evidence" value="ECO:0007669"/>
    <property type="project" value="TreeGrafter"/>
</dbReference>
<dbReference type="InterPro" id="IPR016163">
    <property type="entry name" value="Ald_DH_C"/>
</dbReference>
<evidence type="ECO:0000313" key="9">
    <source>
        <dbReference type="EMBL" id="CDF77920.1"/>
    </source>
</evidence>
<dbReference type="InterPro" id="IPR012394">
    <property type="entry name" value="Aldehyde_DH_NAD(P)"/>
</dbReference>
<dbReference type="PANTHER" id="PTHR43570:SF20">
    <property type="entry name" value="ALDEHYDE DEHYDROGENASE ALDX-RELATED"/>
    <property type="match status" value="1"/>
</dbReference>
<dbReference type="PIRSF" id="PIRSF036492">
    <property type="entry name" value="ALDH"/>
    <property type="match status" value="1"/>
</dbReference>
<evidence type="ECO:0000256" key="1">
    <source>
        <dbReference type="ARBA" id="ARBA00009986"/>
    </source>
</evidence>
<dbReference type="Proteomes" id="UP000016160">
    <property type="component" value="Chromosome"/>
</dbReference>
<evidence type="ECO:0000313" key="10">
    <source>
        <dbReference type="Proteomes" id="UP000016160"/>
    </source>
</evidence>
<gene>
    <name evidence="9" type="ORF">BN863_2080</name>
</gene>
<dbReference type="Pfam" id="PF00171">
    <property type="entry name" value="Aldedh"/>
    <property type="match status" value="1"/>
</dbReference>
<dbReference type="STRING" id="1347342.BN863_2080"/>
<dbReference type="PANTHER" id="PTHR43570">
    <property type="entry name" value="ALDEHYDE DEHYDROGENASE"/>
    <property type="match status" value="1"/>
</dbReference>
<feature type="domain" description="Aldehyde dehydrogenase" evidence="8">
    <location>
        <begin position="11"/>
        <end position="436"/>
    </location>
</feature>
<dbReference type="GO" id="GO:0004029">
    <property type="term" value="F:aldehyde dehydrogenase (NAD+) activity"/>
    <property type="evidence" value="ECO:0007669"/>
    <property type="project" value="TreeGrafter"/>
</dbReference>
<dbReference type="InterPro" id="IPR029510">
    <property type="entry name" value="Ald_DH_CS_GLU"/>
</dbReference>
<dbReference type="eggNOG" id="COG1012">
    <property type="taxonomic scope" value="Bacteria"/>
</dbReference>
<dbReference type="HOGENOM" id="CLU_005391_3_1_10"/>
<dbReference type="GO" id="GO:0006081">
    <property type="term" value="P:aldehyde metabolic process"/>
    <property type="evidence" value="ECO:0007669"/>
    <property type="project" value="InterPro"/>
</dbReference>
<dbReference type="Gene3D" id="3.40.309.10">
    <property type="entry name" value="Aldehyde Dehydrogenase, Chain A, domain 2"/>
    <property type="match status" value="1"/>
</dbReference>
<dbReference type="EMBL" id="HG315671">
    <property type="protein sequence ID" value="CDF77920.1"/>
    <property type="molecule type" value="Genomic_DNA"/>
</dbReference>
<evidence type="ECO:0000256" key="3">
    <source>
        <dbReference type="ARBA" id="ARBA00023027"/>
    </source>
</evidence>
<keyword evidence="3" id="KW-0520">NAD</keyword>
<name>T2KGM5_FORAG</name>
<evidence type="ECO:0000256" key="2">
    <source>
        <dbReference type="ARBA" id="ARBA00023002"/>
    </source>
</evidence>
<reference evidence="9 10" key="1">
    <citation type="journal article" date="2013" name="Appl. Environ. Microbiol.">
        <title>The genome of the alga-associated marine flavobacterium Formosa agariphila KMM 3901T reveals a broad potential for degradation of algal polysaccharides.</title>
        <authorList>
            <person name="Mann A.J."/>
            <person name="Hahnke R.L."/>
            <person name="Huang S."/>
            <person name="Werner J."/>
            <person name="Xing P."/>
            <person name="Barbeyron T."/>
            <person name="Huettel B."/>
            <person name="Stueber K."/>
            <person name="Reinhardt R."/>
            <person name="Harder J."/>
            <person name="Gloeckner F.O."/>
            <person name="Amann R.I."/>
            <person name="Teeling H."/>
        </authorList>
    </citation>
    <scope>NUCLEOTIDE SEQUENCE [LARGE SCALE GENOMIC DNA]</scope>
    <source>
        <strain evidence="10">DSM 15362 / KCTC 12365 / LMG 23005 / KMM 3901</strain>
    </source>
</reference>
<dbReference type="InterPro" id="IPR016160">
    <property type="entry name" value="Ald_DH_CS_CYS"/>
</dbReference>
<organism evidence="9 10">
    <name type="scientific">Formosa agariphila (strain DSM 15362 / KCTC 12365 / LMG 23005 / KMM 3901 / M-2Alg 35-1)</name>
    <dbReference type="NCBI Taxonomy" id="1347342"/>
    <lineage>
        <taxon>Bacteria</taxon>
        <taxon>Pseudomonadati</taxon>
        <taxon>Bacteroidota</taxon>
        <taxon>Flavobacteriia</taxon>
        <taxon>Flavobacteriales</taxon>
        <taxon>Flavobacteriaceae</taxon>
        <taxon>Formosa</taxon>
    </lineage>
</organism>
<evidence type="ECO:0000256" key="7">
    <source>
        <dbReference type="RuleBase" id="RU003345"/>
    </source>
</evidence>